<name>A0A9X3I2L7_9FLAO</name>
<dbReference type="RefSeq" id="WP_266071194.1">
    <property type="nucleotide sequence ID" value="NZ_JAPJDA010000037.1"/>
</dbReference>
<gene>
    <name evidence="1" type="ORF">OQ279_16660</name>
</gene>
<evidence type="ECO:0000313" key="2">
    <source>
        <dbReference type="Proteomes" id="UP001148482"/>
    </source>
</evidence>
<evidence type="ECO:0000313" key="1">
    <source>
        <dbReference type="EMBL" id="MCX2839779.1"/>
    </source>
</evidence>
<dbReference type="AlphaFoldDB" id="A0A9X3I2L7"/>
<keyword evidence="2" id="KW-1185">Reference proteome</keyword>
<sequence>MRELLENLDEQREGREYRKEHKEILNDFIHYSRQYKRLKRDIFEVVGKAIKQQKQKRLLA</sequence>
<dbReference type="Proteomes" id="UP001148482">
    <property type="component" value="Unassembled WGS sequence"/>
</dbReference>
<proteinExistence type="predicted"/>
<organism evidence="1 2">
    <name type="scientific">Salinimicrobium profundisediminis</name>
    <dbReference type="NCBI Taxonomy" id="2994553"/>
    <lineage>
        <taxon>Bacteria</taxon>
        <taxon>Pseudomonadati</taxon>
        <taxon>Bacteroidota</taxon>
        <taxon>Flavobacteriia</taxon>
        <taxon>Flavobacteriales</taxon>
        <taxon>Flavobacteriaceae</taxon>
        <taxon>Salinimicrobium</taxon>
    </lineage>
</organism>
<protein>
    <submittedName>
        <fullName evidence="1">Uncharacterized protein</fullName>
    </submittedName>
</protein>
<accession>A0A9X3I2L7</accession>
<reference evidence="1" key="1">
    <citation type="submission" date="2022-11" db="EMBL/GenBank/DDBJ databases">
        <title>Salinimicrobium profundisediminis sp. nov., isolated from deep-sea sediment of the Mariana Trench.</title>
        <authorList>
            <person name="Fu H."/>
        </authorList>
    </citation>
    <scope>NUCLEOTIDE SEQUENCE</scope>
    <source>
        <strain evidence="1">MT39</strain>
    </source>
</reference>
<comment type="caution">
    <text evidence="1">The sequence shown here is derived from an EMBL/GenBank/DDBJ whole genome shotgun (WGS) entry which is preliminary data.</text>
</comment>
<dbReference type="EMBL" id="JAPJDA010000037">
    <property type="protein sequence ID" value="MCX2839779.1"/>
    <property type="molecule type" value="Genomic_DNA"/>
</dbReference>